<keyword evidence="12" id="KW-1185">Reference proteome</keyword>
<dbReference type="GO" id="GO:0106140">
    <property type="term" value="F:P-TEFb complex binding"/>
    <property type="evidence" value="ECO:0007669"/>
    <property type="project" value="TreeGrafter"/>
</dbReference>
<proteinExistence type="predicted"/>
<accession>A0AAD9JSH5</accession>
<dbReference type="Proteomes" id="UP001208570">
    <property type="component" value="Unassembled WGS sequence"/>
</dbReference>
<dbReference type="GO" id="GO:0033749">
    <property type="term" value="F:histone H4R3 demethylase activity"/>
    <property type="evidence" value="ECO:0007669"/>
    <property type="project" value="TreeGrafter"/>
</dbReference>
<evidence type="ECO:0000256" key="2">
    <source>
        <dbReference type="ARBA" id="ARBA00004123"/>
    </source>
</evidence>
<keyword evidence="3" id="KW-0479">Metal-binding</keyword>
<evidence type="ECO:0000256" key="8">
    <source>
        <dbReference type="ARBA" id="ARBA00023015"/>
    </source>
</evidence>
<evidence type="ECO:0000256" key="10">
    <source>
        <dbReference type="ARBA" id="ARBA00023242"/>
    </source>
</evidence>
<comment type="subcellular location">
    <subcellularLocation>
        <location evidence="2">Nucleus</location>
    </subcellularLocation>
</comment>
<evidence type="ECO:0000256" key="3">
    <source>
        <dbReference type="ARBA" id="ARBA00022723"/>
    </source>
</evidence>
<dbReference type="EMBL" id="JAODUP010000175">
    <property type="protein sequence ID" value="KAK2158162.1"/>
    <property type="molecule type" value="Genomic_DNA"/>
</dbReference>
<dbReference type="AlphaFoldDB" id="A0AAD9JSH5"/>
<evidence type="ECO:0000313" key="11">
    <source>
        <dbReference type="EMBL" id="KAK2158162.1"/>
    </source>
</evidence>
<dbReference type="Gene3D" id="2.60.120.650">
    <property type="entry name" value="Cupin"/>
    <property type="match status" value="1"/>
</dbReference>
<dbReference type="GO" id="GO:0006909">
    <property type="term" value="P:phagocytosis"/>
    <property type="evidence" value="ECO:0007669"/>
    <property type="project" value="TreeGrafter"/>
</dbReference>
<dbReference type="SUPFAM" id="SSF51197">
    <property type="entry name" value="Clavaminate synthase-like"/>
    <property type="match status" value="1"/>
</dbReference>
<name>A0AAD9JSH5_9ANNE</name>
<keyword evidence="7" id="KW-0408">Iron</keyword>
<dbReference type="GO" id="GO:0005737">
    <property type="term" value="C:cytoplasm"/>
    <property type="evidence" value="ECO:0007669"/>
    <property type="project" value="TreeGrafter"/>
</dbReference>
<keyword evidence="6" id="KW-0560">Oxidoreductase</keyword>
<keyword evidence="8" id="KW-0805">Transcription regulation</keyword>
<reference evidence="11" key="1">
    <citation type="journal article" date="2023" name="Mol. Biol. Evol.">
        <title>Third-Generation Sequencing Reveals the Adaptive Role of the Epigenome in Three Deep-Sea Polychaetes.</title>
        <authorList>
            <person name="Perez M."/>
            <person name="Aroh O."/>
            <person name="Sun Y."/>
            <person name="Lan Y."/>
            <person name="Juniper S.K."/>
            <person name="Young C.R."/>
            <person name="Angers B."/>
            <person name="Qian P.Y."/>
        </authorList>
    </citation>
    <scope>NUCLEOTIDE SEQUENCE</scope>
    <source>
        <strain evidence="11">P08H-3</strain>
    </source>
</reference>
<comment type="caution">
    <text evidence="11">The sequence shown here is derived from an EMBL/GenBank/DDBJ whole genome shotgun (WGS) entry which is preliminary data.</text>
</comment>
<evidence type="ECO:0000256" key="6">
    <source>
        <dbReference type="ARBA" id="ARBA00023002"/>
    </source>
</evidence>
<keyword evidence="4" id="KW-0156">Chromatin regulator</keyword>
<gene>
    <name evidence="11" type="ORF">LSH36_175g00048</name>
</gene>
<evidence type="ECO:0000313" key="12">
    <source>
        <dbReference type="Proteomes" id="UP001208570"/>
    </source>
</evidence>
<dbReference type="InterPro" id="IPR050910">
    <property type="entry name" value="JMJD6_ArgDemeth/LysHydrox"/>
</dbReference>
<evidence type="ECO:0000256" key="5">
    <source>
        <dbReference type="ARBA" id="ARBA00022964"/>
    </source>
</evidence>
<evidence type="ECO:0000256" key="7">
    <source>
        <dbReference type="ARBA" id="ARBA00023004"/>
    </source>
</evidence>
<evidence type="ECO:0000256" key="4">
    <source>
        <dbReference type="ARBA" id="ARBA00022853"/>
    </source>
</evidence>
<dbReference type="GO" id="GO:0046872">
    <property type="term" value="F:metal ion binding"/>
    <property type="evidence" value="ECO:0007669"/>
    <property type="project" value="UniProtKB-KW"/>
</dbReference>
<dbReference type="PANTHER" id="PTHR12480">
    <property type="entry name" value="ARGININE DEMETHYLASE AND LYSYL-HYDROXYLASE JMJD"/>
    <property type="match status" value="1"/>
</dbReference>
<dbReference type="PANTHER" id="PTHR12480:SF32">
    <property type="entry name" value="BIFUNCTIONAL ARGININE DEMETHYLASE AND LYSYL-HYDROXYLASE JMJD6"/>
    <property type="match status" value="1"/>
</dbReference>
<organism evidence="11 12">
    <name type="scientific">Paralvinella palmiformis</name>
    <dbReference type="NCBI Taxonomy" id="53620"/>
    <lineage>
        <taxon>Eukaryota</taxon>
        <taxon>Metazoa</taxon>
        <taxon>Spiralia</taxon>
        <taxon>Lophotrochozoa</taxon>
        <taxon>Annelida</taxon>
        <taxon>Polychaeta</taxon>
        <taxon>Sedentaria</taxon>
        <taxon>Canalipalpata</taxon>
        <taxon>Terebellida</taxon>
        <taxon>Terebelliformia</taxon>
        <taxon>Alvinellidae</taxon>
        <taxon>Paralvinella</taxon>
    </lineage>
</organism>
<keyword evidence="5" id="KW-0223">Dioxygenase</keyword>
<evidence type="ECO:0000256" key="1">
    <source>
        <dbReference type="ARBA" id="ARBA00001954"/>
    </source>
</evidence>
<keyword evidence="9" id="KW-0804">Transcription</keyword>
<comment type="cofactor">
    <cofactor evidence="1">
        <name>Fe(2+)</name>
        <dbReference type="ChEBI" id="CHEBI:29033"/>
    </cofactor>
</comment>
<protein>
    <submittedName>
        <fullName evidence="11">Uncharacterized protein</fullName>
    </submittedName>
</protein>
<dbReference type="GO" id="GO:0005634">
    <property type="term" value="C:nucleus"/>
    <property type="evidence" value="ECO:0007669"/>
    <property type="project" value="UniProtKB-SubCell"/>
</dbReference>
<evidence type="ECO:0000256" key="9">
    <source>
        <dbReference type="ARBA" id="ARBA00023163"/>
    </source>
</evidence>
<sequence>MDHRTKKRIREAKRKARPELNEKHGWCKMDCARTYKMSIEEVQAHDHVPRISEDDMTEADFISKFEKNYIPVVISDAQSDWEANRKWTKERIRKKYRNQRFKCGEDDDGYSVKLKMKYFIEYMDHNNDDSPLYVFDSSFGEVHDLTGATVFRF</sequence>
<keyword evidence="10" id="KW-0539">Nucleus</keyword>